<feature type="domain" description="Reverse transcriptase" evidence="1">
    <location>
        <begin position="1"/>
        <end position="195"/>
    </location>
</feature>
<evidence type="ECO:0000313" key="2">
    <source>
        <dbReference type="Proteomes" id="UP001652623"/>
    </source>
</evidence>
<name>A0ABM4A3P3_ZIZJJ</name>
<keyword evidence="2" id="KW-1185">Reference proteome</keyword>
<accession>A0ABM4A3P3</accession>
<dbReference type="SUPFAM" id="SSF56672">
    <property type="entry name" value="DNA/RNA polymerases"/>
    <property type="match status" value="1"/>
</dbReference>
<dbReference type="InterPro" id="IPR043502">
    <property type="entry name" value="DNA/RNA_pol_sf"/>
</dbReference>
<dbReference type="Pfam" id="PF00078">
    <property type="entry name" value="RVT_1"/>
    <property type="match status" value="1"/>
</dbReference>
<dbReference type="GeneID" id="132803112"/>
<dbReference type="PANTHER" id="PTHR33116:SF86">
    <property type="entry name" value="REVERSE TRANSCRIPTASE DOMAIN-CONTAINING PROTEIN"/>
    <property type="match status" value="1"/>
</dbReference>
<organism evidence="2 3">
    <name type="scientific">Ziziphus jujuba</name>
    <name type="common">Chinese jujube</name>
    <name type="synonym">Ziziphus sativa</name>
    <dbReference type="NCBI Taxonomy" id="326968"/>
    <lineage>
        <taxon>Eukaryota</taxon>
        <taxon>Viridiplantae</taxon>
        <taxon>Streptophyta</taxon>
        <taxon>Embryophyta</taxon>
        <taxon>Tracheophyta</taxon>
        <taxon>Spermatophyta</taxon>
        <taxon>Magnoliopsida</taxon>
        <taxon>eudicotyledons</taxon>
        <taxon>Gunneridae</taxon>
        <taxon>Pentapetalae</taxon>
        <taxon>rosids</taxon>
        <taxon>fabids</taxon>
        <taxon>Rosales</taxon>
        <taxon>Rhamnaceae</taxon>
        <taxon>Paliureae</taxon>
        <taxon>Ziziphus</taxon>
    </lineage>
</organism>
<dbReference type="RefSeq" id="XP_060671343.1">
    <property type="nucleotide sequence ID" value="XM_060815360.1"/>
</dbReference>
<proteinExistence type="predicted"/>
<protein>
    <submittedName>
        <fullName evidence="3">Uncharacterized protein LOC132803112</fullName>
    </submittedName>
</protein>
<gene>
    <name evidence="3" type="primary">LOC132803112</name>
</gene>
<dbReference type="Proteomes" id="UP001652623">
    <property type="component" value="Chromosome 3"/>
</dbReference>
<dbReference type="InterPro" id="IPR000477">
    <property type="entry name" value="RT_dom"/>
</dbReference>
<reference evidence="3" key="1">
    <citation type="submission" date="2025-08" db="UniProtKB">
        <authorList>
            <consortium name="RefSeq"/>
        </authorList>
    </citation>
    <scope>IDENTIFICATION</scope>
    <source>
        <tissue evidence="3">Seedling</tissue>
    </source>
</reference>
<sequence length="216" mass="25152">MKLKKGVRGIVGIKIDLQKAYDRVDWVVLTRILTLFGFSDKFTKLVLNCMSSMNMELLLNASVFGQILMGRRLRQGDLISSFLFIILMELLSKMLLKWERDGKINGVKLGRQASSIIHLLFADDLLIFCRANMDEVKNVYQCLQLFYKWIGQAFNKEKSGCFFFKNVTPRSRLDIKWCLGMKELDNKSKHLGLPLFIERNKSTVFEDLRRKVEDKL</sequence>
<evidence type="ECO:0000313" key="3">
    <source>
        <dbReference type="RefSeq" id="XP_060671343.1"/>
    </source>
</evidence>
<dbReference type="PANTHER" id="PTHR33116">
    <property type="entry name" value="REVERSE TRANSCRIPTASE ZINC-BINDING DOMAIN-CONTAINING PROTEIN-RELATED-RELATED"/>
    <property type="match status" value="1"/>
</dbReference>
<evidence type="ECO:0000259" key="1">
    <source>
        <dbReference type="PROSITE" id="PS50878"/>
    </source>
</evidence>
<dbReference type="PROSITE" id="PS50878">
    <property type="entry name" value="RT_POL"/>
    <property type="match status" value="1"/>
</dbReference>